<dbReference type="Proteomes" id="UP000276985">
    <property type="component" value="Unassembled WGS sequence"/>
</dbReference>
<dbReference type="AlphaFoldDB" id="A0ABD7JUG8"/>
<organism evidence="2 3">
    <name type="scientific">Pseudomonas aeruginosa</name>
    <dbReference type="NCBI Taxonomy" id="287"/>
    <lineage>
        <taxon>Bacteria</taxon>
        <taxon>Pseudomonadati</taxon>
        <taxon>Pseudomonadota</taxon>
        <taxon>Gammaproteobacteria</taxon>
        <taxon>Pseudomonadales</taxon>
        <taxon>Pseudomonadaceae</taxon>
        <taxon>Pseudomonas</taxon>
    </lineage>
</organism>
<feature type="compositionally biased region" description="Basic and acidic residues" evidence="1">
    <location>
        <begin position="1"/>
        <end position="11"/>
    </location>
</feature>
<evidence type="ECO:0000256" key="1">
    <source>
        <dbReference type="SAM" id="MobiDB-lite"/>
    </source>
</evidence>
<gene>
    <name evidence="2" type="ORF">DY940_29585</name>
</gene>
<feature type="region of interest" description="Disordered" evidence="1">
    <location>
        <begin position="1"/>
        <end position="32"/>
    </location>
</feature>
<reference evidence="2 3" key="1">
    <citation type="submission" date="2018-12" db="EMBL/GenBank/DDBJ databases">
        <title>Pseudomonas aeruginosa Diversity Panel.</title>
        <authorList>
            <person name="Snesrud E."/>
            <person name="Mcgann P."/>
        </authorList>
    </citation>
    <scope>NUCLEOTIDE SEQUENCE [LARGE SCALE GENOMIC DNA]</scope>
    <source>
        <strain evidence="2 3">MRSN6241</strain>
    </source>
</reference>
<name>A0ABD7JUG8_PSEAI</name>
<proteinExistence type="predicted"/>
<accession>A0ABD7JUG8</accession>
<dbReference type="EMBL" id="RXTL01000043">
    <property type="protein sequence ID" value="RTS40326.1"/>
    <property type="molecule type" value="Genomic_DNA"/>
</dbReference>
<evidence type="ECO:0000313" key="3">
    <source>
        <dbReference type="Proteomes" id="UP000276985"/>
    </source>
</evidence>
<evidence type="ECO:0000313" key="2">
    <source>
        <dbReference type="EMBL" id="RTS40326.1"/>
    </source>
</evidence>
<sequence>MQIKGHERDSSEIESGTSTDGVEIHHSGREASDLYAVNPPFLDLYGTARSGHSISIVQPINTEYAACRDTAREPSAANASMATYPSP</sequence>
<comment type="caution">
    <text evidence="2">The sequence shown here is derived from an EMBL/GenBank/DDBJ whole genome shotgun (WGS) entry which is preliminary data.</text>
</comment>
<feature type="compositionally biased region" description="Basic and acidic residues" evidence="1">
    <location>
        <begin position="22"/>
        <end position="32"/>
    </location>
</feature>
<protein>
    <submittedName>
        <fullName evidence="2">Uncharacterized protein</fullName>
    </submittedName>
</protein>